<dbReference type="OrthoDB" id="2560085at2759"/>
<dbReference type="Proteomes" id="UP000092993">
    <property type="component" value="Unassembled WGS sequence"/>
</dbReference>
<evidence type="ECO:0000256" key="1">
    <source>
        <dbReference type="SAM" id="Phobius"/>
    </source>
</evidence>
<evidence type="ECO:0000313" key="3">
    <source>
        <dbReference type="Proteomes" id="UP000092993"/>
    </source>
</evidence>
<reference evidence="2 3" key="1">
    <citation type="submission" date="2016-03" db="EMBL/GenBank/DDBJ databases">
        <title>Whole genome sequencing of Grifola frondosa 9006-11.</title>
        <authorList>
            <person name="Min B."/>
            <person name="Park H."/>
            <person name="Kim J.-G."/>
            <person name="Cho H."/>
            <person name="Oh Y.-L."/>
            <person name="Kong W.-S."/>
            <person name="Choi I.-G."/>
        </authorList>
    </citation>
    <scope>NUCLEOTIDE SEQUENCE [LARGE SCALE GENOMIC DNA]</scope>
    <source>
        <strain evidence="2 3">9006-11</strain>
    </source>
</reference>
<feature type="transmembrane region" description="Helical" evidence="1">
    <location>
        <begin position="110"/>
        <end position="130"/>
    </location>
</feature>
<protein>
    <recommendedName>
        <fullName evidence="4">Transmembrane protein</fullName>
    </recommendedName>
</protein>
<evidence type="ECO:0000313" key="2">
    <source>
        <dbReference type="EMBL" id="OBZ78373.1"/>
    </source>
</evidence>
<dbReference type="OMA" id="ILPWFAF"/>
<comment type="caution">
    <text evidence="2">The sequence shown here is derived from an EMBL/GenBank/DDBJ whole genome shotgun (WGS) entry which is preliminary data.</text>
</comment>
<keyword evidence="1" id="KW-0812">Transmembrane</keyword>
<dbReference type="AlphaFoldDB" id="A0A1C7MNE0"/>
<gene>
    <name evidence="2" type="ORF">A0H81_02248</name>
</gene>
<sequence length="227" mass="24345">MSAELVSLKHARVPALLLSFAFGVAGFATGINALVKSDHQKRAIRSVAPAGATVNIDTSDVFAVGCVVTAVCGAIAVASAAFFLLLIFAKPYLGSPVPFSTRTLRFQSHILLFLTIGLFACLVPFTDFVANREANVTAFIGTLQLPQVIIQNVEQSLGLTSVYHRIGYLRLATIIPWITFLLSAISTGLSYAAARHARKAVDLRTENSLNGSIKEKIEGDVKQREVV</sequence>
<keyword evidence="3" id="KW-1185">Reference proteome</keyword>
<dbReference type="EMBL" id="LUGG01000002">
    <property type="protein sequence ID" value="OBZ78373.1"/>
    <property type="molecule type" value="Genomic_DNA"/>
</dbReference>
<feature type="transmembrane region" description="Helical" evidence="1">
    <location>
        <begin position="174"/>
        <end position="194"/>
    </location>
</feature>
<dbReference type="STRING" id="5627.A0A1C7MNE0"/>
<organism evidence="2 3">
    <name type="scientific">Grifola frondosa</name>
    <name type="common">Maitake</name>
    <name type="synonym">Polyporus frondosus</name>
    <dbReference type="NCBI Taxonomy" id="5627"/>
    <lineage>
        <taxon>Eukaryota</taxon>
        <taxon>Fungi</taxon>
        <taxon>Dikarya</taxon>
        <taxon>Basidiomycota</taxon>
        <taxon>Agaricomycotina</taxon>
        <taxon>Agaricomycetes</taxon>
        <taxon>Polyporales</taxon>
        <taxon>Grifolaceae</taxon>
        <taxon>Grifola</taxon>
    </lineage>
</organism>
<feature type="transmembrane region" description="Helical" evidence="1">
    <location>
        <begin position="61"/>
        <end position="89"/>
    </location>
</feature>
<keyword evidence="1" id="KW-1133">Transmembrane helix</keyword>
<keyword evidence="1" id="KW-0472">Membrane</keyword>
<accession>A0A1C7MNE0</accession>
<name>A0A1C7MNE0_GRIFR</name>
<proteinExistence type="predicted"/>
<evidence type="ECO:0008006" key="4">
    <source>
        <dbReference type="Google" id="ProtNLM"/>
    </source>
</evidence>